<name>A0ACB9ZQ55_CATRO</name>
<dbReference type="EMBL" id="CM044708">
    <property type="protein sequence ID" value="KAI5649077.1"/>
    <property type="molecule type" value="Genomic_DNA"/>
</dbReference>
<evidence type="ECO:0000313" key="1">
    <source>
        <dbReference type="EMBL" id="KAI5649077.1"/>
    </source>
</evidence>
<accession>A0ACB9ZQ55</accession>
<gene>
    <name evidence="1" type="ORF">M9H77_35082</name>
</gene>
<keyword evidence="2" id="KW-1185">Reference proteome</keyword>
<sequence>MEIISACYSGRQCGGRDYLCLLLCCCGPTVISPPQPLSLLMVLILPKSFGYKSVPVQGLPFDYNKVFKIHNVAAHGVQSLEIKFTHLDATISSLYGYEVNSEHYF</sequence>
<protein>
    <submittedName>
        <fullName evidence="1">Uncharacterized protein</fullName>
    </submittedName>
</protein>
<reference evidence="2" key="1">
    <citation type="journal article" date="2023" name="Nat. Plants">
        <title>Single-cell RNA sequencing provides a high-resolution roadmap for understanding the multicellular compartmentation of specialized metabolism.</title>
        <authorList>
            <person name="Sun S."/>
            <person name="Shen X."/>
            <person name="Li Y."/>
            <person name="Li Y."/>
            <person name="Wang S."/>
            <person name="Li R."/>
            <person name="Zhang H."/>
            <person name="Shen G."/>
            <person name="Guo B."/>
            <person name="Wei J."/>
            <person name="Xu J."/>
            <person name="St-Pierre B."/>
            <person name="Chen S."/>
            <person name="Sun C."/>
        </authorList>
    </citation>
    <scope>NUCLEOTIDE SEQUENCE [LARGE SCALE GENOMIC DNA]</scope>
</reference>
<comment type="caution">
    <text evidence="1">The sequence shown here is derived from an EMBL/GenBank/DDBJ whole genome shotgun (WGS) entry which is preliminary data.</text>
</comment>
<evidence type="ECO:0000313" key="2">
    <source>
        <dbReference type="Proteomes" id="UP001060085"/>
    </source>
</evidence>
<organism evidence="1 2">
    <name type="scientific">Catharanthus roseus</name>
    <name type="common">Madagascar periwinkle</name>
    <name type="synonym">Vinca rosea</name>
    <dbReference type="NCBI Taxonomy" id="4058"/>
    <lineage>
        <taxon>Eukaryota</taxon>
        <taxon>Viridiplantae</taxon>
        <taxon>Streptophyta</taxon>
        <taxon>Embryophyta</taxon>
        <taxon>Tracheophyta</taxon>
        <taxon>Spermatophyta</taxon>
        <taxon>Magnoliopsida</taxon>
        <taxon>eudicotyledons</taxon>
        <taxon>Gunneridae</taxon>
        <taxon>Pentapetalae</taxon>
        <taxon>asterids</taxon>
        <taxon>lamiids</taxon>
        <taxon>Gentianales</taxon>
        <taxon>Apocynaceae</taxon>
        <taxon>Rauvolfioideae</taxon>
        <taxon>Vinceae</taxon>
        <taxon>Catharanthinae</taxon>
        <taxon>Catharanthus</taxon>
    </lineage>
</organism>
<proteinExistence type="predicted"/>
<dbReference type="Proteomes" id="UP001060085">
    <property type="component" value="Linkage Group LG08"/>
</dbReference>